<evidence type="ECO:0000313" key="1">
    <source>
        <dbReference type="EMBL" id="SFC32568.1"/>
    </source>
</evidence>
<accession>A0A1I1IEA6</accession>
<sequence length="38" mass="4251">MSRTIKILLALVAVVVLWKVVFSGSDADVEEIEYEPTE</sequence>
<gene>
    <name evidence="1" type="ORF">SAMN05444422_10712</name>
</gene>
<organism evidence="1 2">
    <name type="scientific">Natronobacterium haloterrestre</name>
    <name type="common">Halobiforma haloterrestris</name>
    <dbReference type="NCBI Taxonomy" id="148448"/>
    <lineage>
        <taxon>Archaea</taxon>
        <taxon>Methanobacteriati</taxon>
        <taxon>Methanobacteriota</taxon>
        <taxon>Stenosarchaea group</taxon>
        <taxon>Halobacteria</taxon>
        <taxon>Halobacteriales</taxon>
        <taxon>Natrialbaceae</taxon>
        <taxon>Natronobacterium</taxon>
    </lineage>
</organism>
<dbReference type="AlphaFoldDB" id="A0A1I1IEA6"/>
<dbReference type="Proteomes" id="UP000199161">
    <property type="component" value="Unassembled WGS sequence"/>
</dbReference>
<name>A0A1I1IEA6_NATHA</name>
<keyword evidence="2" id="KW-1185">Reference proteome</keyword>
<protein>
    <submittedName>
        <fullName evidence="1">Uncharacterized protein</fullName>
    </submittedName>
</protein>
<dbReference type="EMBL" id="FOKW01000007">
    <property type="protein sequence ID" value="SFC32568.1"/>
    <property type="molecule type" value="Genomic_DNA"/>
</dbReference>
<reference evidence="2" key="1">
    <citation type="submission" date="2016-10" db="EMBL/GenBank/DDBJ databases">
        <authorList>
            <person name="Varghese N."/>
            <person name="Submissions S."/>
        </authorList>
    </citation>
    <scope>NUCLEOTIDE SEQUENCE [LARGE SCALE GENOMIC DNA]</scope>
    <source>
        <strain evidence="2">DSM 13078</strain>
    </source>
</reference>
<proteinExistence type="predicted"/>
<evidence type="ECO:0000313" key="2">
    <source>
        <dbReference type="Proteomes" id="UP000199161"/>
    </source>
</evidence>